<dbReference type="SUPFAM" id="SSF55821">
    <property type="entry name" value="YrdC/RibB"/>
    <property type="match status" value="1"/>
</dbReference>
<feature type="compositionally biased region" description="Low complexity" evidence="12">
    <location>
        <begin position="508"/>
        <end position="527"/>
    </location>
</feature>
<dbReference type="NCBIfam" id="TIGR00505">
    <property type="entry name" value="ribA"/>
    <property type="match status" value="1"/>
</dbReference>
<evidence type="ECO:0000259" key="14">
    <source>
        <dbReference type="Pfam" id="PF00925"/>
    </source>
</evidence>
<reference evidence="15" key="1">
    <citation type="submission" date="2021-01" db="EMBL/GenBank/DDBJ databases">
        <authorList>
            <person name="Corre E."/>
            <person name="Pelletier E."/>
            <person name="Niang G."/>
            <person name="Scheremetjew M."/>
            <person name="Finn R."/>
            <person name="Kale V."/>
            <person name="Holt S."/>
            <person name="Cochrane G."/>
            <person name="Meng A."/>
            <person name="Brown T."/>
            <person name="Cohen L."/>
        </authorList>
    </citation>
    <scope>NUCLEOTIDE SEQUENCE</scope>
    <source>
        <strain evidence="15">RCC1130</strain>
    </source>
</reference>
<keyword evidence="10" id="KW-0342">GTP-binding</keyword>
<dbReference type="GO" id="GO:0005829">
    <property type="term" value="C:cytosol"/>
    <property type="evidence" value="ECO:0007669"/>
    <property type="project" value="TreeGrafter"/>
</dbReference>
<dbReference type="Gene3D" id="3.90.870.10">
    <property type="entry name" value="DHBP synthase"/>
    <property type="match status" value="1"/>
</dbReference>
<dbReference type="InterPro" id="IPR000926">
    <property type="entry name" value="RibA"/>
</dbReference>
<dbReference type="UniPathway" id="UPA00275">
    <property type="reaction ID" value="UER00400"/>
</dbReference>
<evidence type="ECO:0000256" key="13">
    <source>
        <dbReference type="SAM" id="SignalP"/>
    </source>
</evidence>
<dbReference type="AlphaFoldDB" id="A0A7S0IWT2"/>
<protein>
    <recommendedName>
        <fullName evidence="4">GTP cyclohydrolase II</fullName>
        <ecNumber evidence="4">3.5.4.25</ecNumber>
    </recommendedName>
</protein>
<comment type="pathway">
    <text evidence="2">Cofactor biosynthesis; riboflavin biosynthesis; 5-amino-6-(D-ribitylamino)uracil from GTP: step 1/4.</text>
</comment>
<dbReference type="PANTHER" id="PTHR21327:SF29">
    <property type="entry name" value="GTP CYCLOHYDROLASE-2"/>
    <property type="match status" value="1"/>
</dbReference>
<feature type="signal peptide" evidence="13">
    <location>
        <begin position="1"/>
        <end position="16"/>
    </location>
</feature>
<dbReference type="InterPro" id="IPR032677">
    <property type="entry name" value="GTP_cyclohydro_II"/>
</dbReference>
<dbReference type="InterPro" id="IPR000422">
    <property type="entry name" value="DHBP_synthase_RibB"/>
</dbReference>
<dbReference type="SUPFAM" id="SSF142695">
    <property type="entry name" value="RibA-like"/>
    <property type="match status" value="1"/>
</dbReference>
<comment type="similarity">
    <text evidence="3">In the N-terminal section; belongs to the DHBP synthase family.</text>
</comment>
<sequence>MRSLVIAVLAVHAAGASFLLSTLERPSCSVSRSRQPRAEAQQGPTRPVRKGVHLPSLQQQQQRPDDDGFALGPNDDDGFVFGRASIEATISALRNGSLVLMTEDGGEVTRGLLVGAPSLVSPEQLGFMLAHGVRLQAALEPESYRALYRSLHHIVLDNNDLAHPALSVSAAGAGRSPRNALHIVETVRALSQTDWEAAAAAGRSGDDQSPEWLVCPGAVSVAASLEGGVLRRAGATEASVDLAKAAGLPPVGLQAHLLSSSLDELLRFAAQHGIPHSSTADLVAFSRRRSRLIERSAPPVVMPTRFGRFVAHCYRSKIDGIEHMALVKCESAAHVRQKGEGEHELPPFGGSSRPALVRVHSECCTGDIFGSLRCDCGPQLEKALEMIELDGHGCLLYLRGQEGRGIGLGAKMHAYALQERGVDTLDANLELGLPVDSREYGTGAQILADLGITDMRLMSNNPKKFTGLAGFGLRIVARVPSHTTPNPENIKYLQTKLERMGHMLGQLDGGADLPAAGGEEAAGSDDAIVADGGE</sequence>
<evidence type="ECO:0000256" key="12">
    <source>
        <dbReference type="SAM" id="MobiDB-lite"/>
    </source>
</evidence>
<accession>A0A7S0IWT2</accession>
<dbReference type="GO" id="GO:0046872">
    <property type="term" value="F:metal ion binding"/>
    <property type="evidence" value="ECO:0007669"/>
    <property type="project" value="UniProtKB-KW"/>
</dbReference>
<dbReference type="GO" id="GO:0008686">
    <property type="term" value="F:3,4-dihydroxy-2-butanone-4-phosphate synthase activity"/>
    <property type="evidence" value="ECO:0007669"/>
    <property type="project" value="InterPro"/>
</dbReference>
<dbReference type="NCBIfam" id="NF001591">
    <property type="entry name" value="PRK00393.1"/>
    <property type="match status" value="1"/>
</dbReference>
<dbReference type="CDD" id="cd00641">
    <property type="entry name" value="GTP_cyclohydro2"/>
    <property type="match status" value="1"/>
</dbReference>
<comment type="catalytic activity">
    <reaction evidence="11">
        <text>GTP + 4 H2O = 2,5-diamino-6-hydroxy-4-(5-phosphoribosylamino)-pyrimidine + formate + 2 phosphate + 3 H(+)</text>
        <dbReference type="Rhea" id="RHEA:23704"/>
        <dbReference type="ChEBI" id="CHEBI:15377"/>
        <dbReference type="ChEBI" id="CHEBI:15378"/>
        <dbReference type="ChEBI" id="CHEBI:15740"/>
        <dbReference type="ChEBI" id="CHEBI:37565"/>
        <dbReference type="ChEBI" id="CHEBI:43474"/>
        <dbReference type="ChEBI" id="CHEBI:58614"/>
        <dbReference type="EC" id="3.5.4.25"/>
    </reaction>
</comment>
<dbReference type="HAMAP" id="MF_00179">
    <property type="entry name" value="RibA"/>
    <property type="match status" value="1"/>
</dbReference>
<dbReference type="Pfam" id="PF00925">
    <property type="entry name" value="GTP_cyclohydro2"/>
    <property type="match status" value="1"/>
</dbReference>
<evidence type="ECO:0000256" key="7">
    <source>
        <dbReference type="ARBA" id="ARBA00022741"/>
    </source>
</evidence>
<keyword evidence="6" id="KW-0479">Metal-binding</keyword>
<keyword evidence="9" id="KW-0862">Zinc</keyword>
<dbReference type="EMBL" id="HBER01018440">
    <property type="protein sequence ID" value="CAD8534035.1"/>
    <property type="molecule type" value="Transcribed_RNA"/>
</dbReference>
<keyword evidence="7" id="KW-0547">Nucleotide-binding</keyword>
<feature type="region of interest" description="Disordered" evidence="12">
    <location>
        <begin position="508"/>
        <end position="534"/>
    </location>
</feature>
<evidence type="ECO:0000256" key="11">
    <source>
        <dbReference type="ARBA" id="ARBA00049295"/>
    </source>
</evidence>
<dbReference type="FunFam" id="3.40.50.10990:FF:000001">
    <property type="entry name" value="Riboflavin biosynthesis protein RibBA"/>
    <property type="match status" value="1"/>
</dbReference>
<evidence type="ECO:0000256" key="9">
    <source>
        <dbReference type="ARBA" id="ARBA00022833"/>
    </source>
</evidence>
<name>A0A7S0IWT2_9EUKA</name>
<keyword evidence="8" id="KW-0378">Hydrolase</keyword>
<evidence type="ECO:0000256" key="5">
    <source>
        <dbReference type="ARBA" id="ARBA00022619"/>
    </source>
</evidence>
<keyword evidence="5" id="KW-0686">Riboflavin biosynthesis</keyword>
<dbReference type="InterPro" id="IPR036144">
    <property type="entry name" value="RibA-like_sf"/>
</dbReference>
<dbReference type="GO" id="GO:0003935">
    <property type="term" value="F:GTP cyclohydrolase II activity"/>
    <property type="evidence" value="ECO:0007669"/>
    <property type="project" value="UniProtKB-EC"/>
</dbReference>
<feature type="domain" description="GTP cyclohydrolase II" evidence="14">
    <location>
        <begin position="300"/>
        <end position="480"/>
    </location>
</feature>
<dbReference type="EC" id="3.5.4.25" evidence="4"/>
<dbReference type="Gene3D" id="3.40.50.10990">
    <property type="entry name" value="GTP cyclohydrolase II"/>
    <property type="match status" value="1"/>
</dbReference>
<organism evidence="15">
    <name type="scientific">Calcidiscus leptoporus</name>
    <dbReference type="NCBI Taxonomy" id="127549"/>
    <lineage>
        <taxon>Eukaryota</taxon>
        <taxon>Haptista</taxon>
        <taxon>Haptophyta</taxon>
        <taxon>Prymnesiophyceae</taxon>
        <taxon>Coccolithales</taxon>
        <taxon>Calcidiscaceae</taxon>
        <taxon>Calcidiscus</taxon>
    </lineage>
</organism>
<dbReference type="GO" id="GO:0009231">
    <property type="term" value="P:riboflavin biosynthetic process"/>
    <property type="evidence" value="ECO:0007669"/>
    <property type="project" value="UniProtKB-UniPathway"/>
</dbReference>
<evidence type="ECO:0000256" key="4">
    <source>
        <dbReference type="ARBA" id="ARBA00012762"/>
    </source>
</evidence>
<evidence type="ECO:0000256" key="2">
    <source>
        <dbReference type="ARBA" id="ARBA00004853"/>
    </source>
</evidence>
<comment type="cofactor">
    <cofactor evidence="1">
        <name>Zn(2+)</name>
        <dbReference type="ChEBI" id="CHEBI:29105"/>
    </cofactor>
</comment>
<keyword evidence="13" id="KW-0732">Signal</keyword>
<evidence type="ECO:0000313" key="15">
    <source>
        <dbReference type="EMBL" id="CAD8534035.1"/>
    </source>
</evidence>
<dbReference type="GO" id="GO:0005525">
    <property type="term" value="F:GTP binding"/>
    <property type="evidence" value="ECO:0007669"/>
    <property type="project" value="UniProtKB-KW"/>
</dbReference>
<evidence type="ECO:0000256" key="3">
    <source>
        <dbReference type="ARBA" id="ARBA00005520"/>
    </source>
</evidence>
<dbReference type="InterPro" id="IPR017945">
    <property type="entry name" value="DHBP_synth_RibB-like_a/b_dom"/>
</dbReference>
<feature type="chain" id="PRO_5030540237" description="GTP cyclohydrolase II" evidence="13">
    <location>
        <begin position="17"/>
        <end position="534"/>
    </location>
</feature>
<evidence type="ECO:0000256" key="8">
    <source>
        <dbReference type="ARBA" id="ARBA00022801"/>
    </source>
</evidence>
<gene>
    <name evidence="15" type="ORF">CLEP1334_LOCUS9290</name>
</gene>
<dbReference type="Pfam" id="PF00926">
    <property type="entry name" value="DHBP_synthase"/>
    <property type="match status" value="1"/>
</dbReference>
<evidence type="ECO:0000256" key="10">
    <source>
        <dbReference type="ARBA" id="ARBA00023134"/>
    </source>
</evidence>
<evidence type="ECO:0000256" key="6">
    <source>
        <dbReference type="ARBA" id="ARBA00022723"/>
    </source>
</evidence>
<evidence type="ECO:0000256" key="1">
    <source>
        <dbReference type="ARBA" id="ARBA00001947"/>
    </source>
</evidence>
<dbReference type="PANTHER" id="PTHR21327">
    <property type="entry name" value="GTP CYCLOHYDROLASE II-RELATED"/>
    <property type="match status" value="1"/>
</dbReference>
<feature type="region of interest" description="Disordered" evidence="12">
    <location>
        <begin position="29"/>
        <end position="72"/>
    </location>
</feature>
<proteinExistence type="inferred from homology"/>